<keyword evidence="1" id="KW-1133">Transmembrane helix</keyword>
<feature type="transmembrane region" description="Helical" evidence="1">
    <location>
        <begin position="57"/>
        <end position="80"/>
    </location>
</feature>
<evidence type="ECO:0000313" key="3">
    <source>
        <dbReference type="Proteomes" id="UP000254785"/>
    </source>
</evidence>
<organism evidence="2 3">
    <name type="scientific">Escherichia coli</name>
    <dbReference type="NCBI Taxonomy" id="562"/>
    <lineage>
        <taxon>Bacteria</taxon>
        <taxon>Pseudomonadati</taxon>
        <taxon>Pseudomonadota</taxon>
        <taxon>Gammaproteobacteria</taxon>
        <taxon>Enterobacterales</taxon>
        <taxon>Enterobacteriaceae</taxon>
        <taxon>Escherichia</taxon>
    </lineage>
</organism>
<feature type="transmembrane region" description="Helical" evidence="1">
    <location>
        <begin position="28"/>
        <end position="45"/>
    </location>
</feature>
<protein>
    <submittedName>
        <fullName evidence="2">Putative permease</fullName>
    </submittedName>
</protein>
<proteinExistence type="predicted"/>
<dbReference type="Proteomes" id="UP000254785">
    <property type="component" value="Unassembled WGS sequence"/>
</dbReference>
<evidence type="ECO:0000313" key="2">
    <source>
        <dbReference type="EMBL" id="STJ78630.1"/>
    </source>
</evidence>
<gene>
    <name evidence="2" type="ORF">NCTC9117_01172</name>
</gene>
<keyword evidence="1" id="KW-0472">Membrane</keyword>
<sequence length="91" mass="9718">MATKPWPDSIVDGAAGHFIKSGKTAARAIFNVIATDVAVCCHFYGGDVCRTLVANGAIPLIPGLWLVPGLMLMGLLMLVARDFSLLQKFSR</sequence>
<dbReference type="EMBL" id="UGDC01000003">
    <property type="protein sequence ID" value="STJ78630.1"/>
    <property type="molecule type" value="Genomic_DNA"/>
</dbReference>
<evidence type="ECO:0000256" key="1">
    <source>
        <dbReference type="SAM" id="Phobius"/>
    </source>
</evidence>
<name>A0A376Y2Y7_ECOLX</name>
<accession>A0A376Y2Y7</accession>
<reference evidence="2 3" key="1">
    <citation type="submission" date="2018-06" db="EMBL/GenBank/DDBJ databases">
        <authorList>
            <consortium name="Pathogen Informatics"/>
            <person name="Doyle S."/>
        </authorList>
    </citation>
    <scope>NUCLEOTIDE SEQUENCE [LARGE SCALE GENOMIC DNA]</scope>
    <source>
        <strain evidence="2 3">NCTC9117</strain>
    </source>
</reference>
<keyword evidence="1" id="KW-0812">Transmembrane</keyword>
<dbReference type="AlphaFoldDB" id="A0A376Y2Y7"/>